<organism evidence="2 3">
    <name type="scientific">Cytospora mali</name>
    <name type="common">Apple Valsa canker fungus</name>
    <name type="synonym">Valsa mali</name>
    <dbReference type="NCBI Taxonomy" id="578113"/>
    <lineage>
        <taxon>Eukaryota</taxon>
        <taxon>Fungi</taxon>
        <taxon>Dikarya</taxon>
        <taxon>Ascomycota</taxon>
        <taxon>Pezizomycotina</taxon>
        <taxon>Sordariomycetes</taxon>
        <taxon>Sordariomycetidae</taxon>
        <taxon>Diaporthales</taxon>
        <taxon>Cytosporaceae</taxon>
        <taxon>Cytospora</taxon>
    </lineage>
</organism>
<proteinExistence type="predicted"/>
<dbReference type="Proteomes" id="UP000078576">
    <property type="component" value="Unassembled WGS sequence"/>
</dbReference>
<evidence type="ECO:0000313" key="3">
    <source>
        <dbReference type="Proteomes" id="UP000078576"/>
    </source>
</evidence>
<reference evidence="3" key="1">
    <citation type="submission" date="2014-12" db="EMBL/GenBank/DDBJ databases">
        <title>Genome Sequence of Valsa Canker Pathogens Uncovers a Specific Adaption of Colonization on Woody Bark.</title>
        <authorList>
            <person name="Yin Z."/>
            <person name="Liu H."/>
            <person name="Gao X."/>
            <person name="Li Z."/>
            <person name="Song N."/>
            <person name="Ke X."/>
            <person name="Dai Q."/>
            <person name="Wu Y."/>
            <person name="Sun Y."/>
            <person name="Xu J.-R."/>
            <person name="Kang Z.K."/>
            <person name="Wang L."/>
            <person name="Huang L."/>
        </authorList>
    </citation>
    <scope>NUCLEOTIDE SEQUENCE [LARGE SCALE GENOMIC DNA]</scope>
    <source>
        <strain evidence="3">SXYL134</strain>
    </source>
</reference>
<gene>
    <name evidence="2" type="ORF">VP1G_09698</name>
</gene>
<keyword evidence="3" id="KW-1185">Reference proteome</keyword>
<accession>A0A194VF02</accession>
<dbReference type="EMBL" id="KN714820">
    <property type="protein sequence ID" value="KUI62580.1"/>
    <property type="molecule type" value="Genomic_DNA"/>
</dbReference>
<protein>
    <submittedName>
        <fullName evidence="2">Uncharacterized protein</fullName>
    </submittedName>
</protein>
<sequence length="694" mass="77583">MVSKKNKDIRSFFSNSQASKPPASRIRISQTPTPAPEPSLQSNNGGPYSQSPSPPPEVPSSPPNITSHDPDPDPTPRAPLSCDAVIAASDDEEDPDSDDDLFPDLGFIGGPRNAAPRVHPAPRNPPAPARRNPCVTPRAKRTATAPDFLSSPLTIQSKKKKYDMKSLLEFTRKDDETRASAQRFSALLEEEAEMQRGDGGFVDEEKEESSAAAALKEHILESAVADGEDEGNEEGGGPDRMRIVRALERTELGGDTRRYYFFEHNEPEVHFLGRKFPKDKAKGAWAVLGGAQDRARHFASGFPYNIQKKLGNMPDEIFLWVLDEVCSEQRIPLQVEYRKLLSICHDQTQRLVTPTLLQQLFRNIGATKDVSELMVPITLREETSNPYPNRNWSCVENFLALLGHMSDHFTSATRSTAMQILLRLGMDNIAVESFGYAQKWREAADLIAHSVPDEQWISFCQEICSSLSESTQKATMRWRAIALLGPAVTPGPNTFSIHLQTRTLDLKRRLASVFFFDDLQRADKKPEDTVHIRAIIDRLEDDEFQINQNTDYQELGALMMMLNVALGDASKKIEMTETSITSFDAEVDELAEGLKSMLTRVAPLNKGIHVSRIEAKNAMELIRERLLYQVRIKSVPKVGIFGKREEEDSSVPRQRDFMKGFLLKKKREASVRAESNVVKTEPAIKVEVDAIMAG</sequence>
<feature type="compositionally biased region" description="Pro residues" evidence="1">
    <location>
        <begin position="52"/>
        <end position="62"/>
    </location>
</feature>
<feature type="compositionally biased region" description="Acidic residues" evidence="1">
    <location>
        <begin position="89"/>
        <end position="102"/>
    </location>
</feature>
<feature type="compositionally biased region" description="Basic and acidic residues" evidence="1">
    <location>
        <begin position="1"/>
        <end position="10"/>
    </location>
</feature>
<dbReference type="STRING" id="694573.A0A194VF02"/>
<evidence type="ECO:0000313" key="2">
    <source>
        <dbReference type="EMBL" id="KUI62580.1"/>
    </source>
</evidence>
<name>A0A194VF02_CYTMA</name>
<evidence type="ECO:0000256" key="1">
    <source>
        <dbReference type="SAM" id="MobiDB-lite"/>
    </source>
</evidence>
<dbReference type="AlphaFoldDB" id="A0A194VF02"/>
<feature type="region of interest" description="Disordered" evidence="1">
    <location>
        <begin position="1"/>
        <end position="152"/>
    </location>
</feature>
<dbReference type="OrthoDB" id="5350396at2759"/>